<dbReference type="AlphaFoldDB" id="A0A7W7XDN9"/>
<reference evidence="2 3" key="1">
    <citation type="submission" date="2020-08" db="EMBL/GenBank/DDBJ databases">
        <title>Genomic Encyclopedia of Type Strains, Phase III (KMG-III): the genomes of soil and plant-associated and newly described type strains.</title>
        <authorList>
            <person name="Whitman W."/>
        </authorList>
    </citation>
    <scope>NUCLEOTIDE SEQUENCE [LARGE SCALE GENOMIC DNA]</scope>
    <source>
        <strain evidence="2 3">SFB5A</strain>
    </source>
</reference>
<sequence>MSRIEFGRTGRAVAANVRRLRGERGLSLRGLAEALERHGRHLGEDALGKIERGARAGVCSGVRRVDVDDLAALAAVLEVMPAELLRSQEEDRGAAYGGSVKRVRSDG</sequence>
<evidence type="ECO:0000259" key="1">
    <source>
        <dbReference type="PROSITE" id="PS50943"/>
    </source>
</evidence>
<feature type="domain" description="HTH cro/C1-type" evidence="1">
    <location>
        <begin position="17"/>
        <end position="84"/>
    </location>
</feature>
<dbReference type="InterPro" id="IPR010982">
    <property type="entry name" value="Lambda_DNA-bd_dom_sf"/>
</dbReference>
<dbReference type="GO" id="GO:0003677">
    <property type="term" value="F:DNA binding"/>
    <property type="evidence" value="ECO:0007669"/>
    <property type="project" value="InterPro"/>
</dbReference>
<keyword evidence="3" id="KW-1185">Reference proteome</keyword>
<accession>A0A7W7XDN9</accession>
<dbReference type="EMBL" id="JACHJY010000009">
    <property type="protein sequence ID" value="MBB4984949.1"/>
    <property type="molecule type" value="Genomic_DNA"/>
</dbReference>
<dbReference type="Gene3D" id="1.10.260.40">
    <property type="entry name" value="lambda repressor-like DNA-binding domains"/>
    <property type="match status" value="1"/>
</dbReference>
<evidence type="ECO:0000313" key="3">
    <source>
        <dbReference type="Proteomes" id="UP000582643"/>
    </source>
</evidence>
<name>A0A7W7XDN9_9ACTN</name>
<evidence type="ECO:0000313" key="2">
    <source>
        <dbReference type="EMBL" id="MBB4984949.1"/>
    </source>
</evidence>
<comment type="caution">
    <text evidence="2">The sequence shown here is derived from an EMBL/GenBank/DDBJ whole genome shotgun (WGS) entry which is preliminary data.</text>
</comment>
<organism evidence="2 3">
    <name type="scientific">Streptomyces nymphaeiformis</name>
    <dbReference type="NCBI Taxonomy" id="2663842"/>
    <lineage>
        <taxon>Bacteria</taxon>
        <taxon>Bacillati</taxon>
        <taxon>Actinomycetota</taxon>
        <taxon>Actinomycetes</taxon>
        <taxon>Kitasatosporales</taxon>
        <taxon>Streptomycetaceae</taxon>
        <taxon>Streptomyces</taxon>
    </lineage>
</organism>
<proteinExistence type="predicted"/>
<dbReference type="Proteomes" id="UP000582643">
    <property type="component" value="Unassembled WGS sequence"/>
</dbReference>
<gene>
    <name evidence="2" type="ORF">GGE06_005899</name>
</gene>
<dbReference type="CDD" id="cd00093">
    <property type="entry name" value="HTH_XRE"/>
    <property type="match status" value="1"/>
</dbReference>
<dbReference type="RefSeq" id="WP_184932183.1">
    <property type="nucleotide sequence ID" value="NZ_JACHJY010000009.1"/>
</dbReference>
<dbReference type="InterPro" id="IPR001387">
    <property type="entry name" value="Cro/C1-type_HTH"/>
</dbReference>
<dbReference type="SUPFAM" id="SSF47413">
    <property type="entry name" value="lambda repressor-like DNA-binding domains"/>
    <property type="match status" value="1"/>
</dbReference>
<protein>
    <submittedName>
        <fullName evidence="2">Transcriptional regulator with XRE-family HTH domain</fullName>
    </submittedName>
</protein>
<dbReference type="PROSITE" id="PS50943">
    <property type="entry name" value="HTH_CROC1"/>
    <property type="match status" value="1"/>
</dbReference>